<reference evidence="9 10" key="1">
    <citation type="submission" date="2020-03" db="EMBL/GenBank/DDBJ databases">
        <title>Genomic Encyclopedia of Type Strains, Phase IV (KMG-IV): sequencing the most valuable type-strain genomes for metagenomic binning, comparative biology and taxonomic classification.</title>
        <authorList>
            <person name="Goeker M."/>
        </authorList>
    </citation>
    <scope>NUCLEOTIDE SEQUENCE [LARGE SCALE GENOMIC DNA]</scope>
    <source>
        <strain evidence="9 10">DSM 101599</strain>
    </source>
</reference>
<keyword evidence="2 6" id="KW-0645">Protease</keyword>
<sequence>MKKVLFLMFLQMGFLQAQEETPEHAWVYFKDKPDAVYFLQAPHLMLTQKALDRRSKQGINPNEKDVPLCPDYVASIATATGVTVKARSKWMNAVHVLGTPSDIEDLQNLTAVDSIQFANKSRDNTQPSITPQEQKITKINKLKTLESYSYGSSFHQTNMMEVDAFHNVGYDGQGMYIAVIDAGFYGVGTARAFEHVVDDNTENGQVLGGYNYVQQSSNFYTNTGSDHGTQVLSTITANIDNQFVGTAPKASFYLFITEDVANETPLEESLWVQAAEKADSLGVDIINTSLGYSEFDEGKYNYTYADMDGKTTFISRGATIAAQKGMVVVNSIGNSGNDSWKYMTAPADADGIVSVGAVNEDESLASFSSFGPTSDHRIKPETLAQGGEVYVVDENNNIKTSNGTSFSGPIIAGVAACLWQAYPNKKSLEIREMIIKNSDNYLNSTDQGGYGILRVGNLLPQLSNPLEEQHKKDYNILFDQVSNVIQFQFYNTPTEPLHVQLFSITGVVLENKQMIGSNNTININSYTNGVYYLRYSYKGKNGVRVVYKIN</sequence>
<proteinExistence type="inferred from homology"/>
<dbReference type="InterPro" id="IPR023828">
    <property type="entry name" value="Peptidase_S8_Ser-AS"/>
</dbReference>
<dbReference type="InterPro" id="IPR015500">
    <property type="entry name" value="Peptidase_S8_subtilisin-rel"/>
</dbReference>
<dbReference type="PROSITE" id="PS00138">
    <property type="entry name" value="SUBTILASE_SER"/>
    <property type="match status" value="1"/>
</dbReference>
<feature type="domain" description="Peptidase S8/S53" evidence="8">
    <location>
        <begin position="172"/>
        <end position="450"/>
    </location>
</feature>
<dbReference type="CDD" id="cd07493">
    <property type="entry name" value="Peptidases_S8_9"/>
    <property type="match status" value="1"/>
</dbReference>
<evidence type="ECO:0000256" key="3">
    <source>
        <dbReference type="ARBA" id="ARBA00022729"/>
    </source>
</evidence>
<evidence type="ECO:0000256" key="4">
    <source>
        <dbReference type="ARBA" id="ARBA00022801"/>
    </source>
</evidence>
<feature type="chain" id="PRO_5045460806" description="Peptidase S8/S53 domain-containing protein" evidence="7">
    <location>
        <begin position="18"/>
        <end position="550"/>
    </location>
</feature>
<dbReference type="PANTHER" id="PTHR43806:SF67">
    <property type="entry name" value="EGF-LIKE DOMAIN-CONTAINING PROTEIN"/>
    <property type="match status" value="1"/>
</dbReference>
<evidence type="ECO:0000256" key="2">
    <source>
        <dbReference type="ARBA" id="ARBA00022670"/>
    </source>
</evidence>
<dbReference type="PRINTS" id="PR00723">
    <property type="entry name" value="SUBTILISIN"/>
</dbReference>
<feature type="active site" description="Charge relay system" evidence="6">
    <location>
        <position position="227"/>
    </location>
</feature>
<dbReference type="RefSeq" id="WP_167189664.1">
    <property type="nucleotide sequence ID" value="NZ_JAASQL010000004.1"/>
</dbReference>
<comment type="similarity">
    <text evidence="1 6">Belongs to the peptidase S8 family.</text>
</comment>
<keyword evidence="5 6" id="KW-0720">Serine protease</keyword>
<dbReference type="Gene3D" id="3.40.50.200">
    <property type="entry name" value="Peptidase S8/S53 domain"/>
    <property type="match status" value="1"/>
</dbReference>
<dbReference type="PIRSF" id="PIRSF037903">
    <property type="entry name" value="Subtilisin_rel_GFO_2223"/>
    <property type="match status" value="1"/>
</dbReference>
<evidence type="ECO:0000256" key="5">
    <source>
        <dbReference type="ARBA" id="ARBA00022825"/>
    </source>
</evidence>
<dbReference type="InterPro" id="IPR036852">
    <property type="entry name" value="Peptidase_S8/S53_dom_sf"/>
</dbReference>
<comment type="caution">
    <text evidence="9">The sequence shown here is derived from an EMBL/GenBank/DDBJ whole genome shotgun (WGS) entry which is preliminary data.</text>
</comment>
<evidence type="ECO:0000259" key="8">
    <source>
        <dbReference type="Pfam" id="PF00082"/>
    </source>
</evidence>
<accession>A0ABX0UE52</accession>
<dbReference type="InterPro" id="IPR017317">
    <property type="entry name" value="Pept_S8_subtilisin_bacteroid-2"/>
</dbReference>
<dbReference type="EMBL" id="JAASQL010000004">
    <property type="protein sequence ID" value="NIJ46160.1"/>
    <property type="molecule type" value="Genomic_DNA"/>
</dbReference>
<organism evidence="9 10">
    <name type="scientific">Wenyingzhuangia heitensis</name>
    <dbReference type="NCBI Taxonomy" id="1487859"/>
    <lineage>
        <taxon>Bacteria</taxon>
        <taxon>Pseudomonadati</taxon>
        <taxon>Bacteroidota</taxon>
        <taxon>Flavobacteriia</taxon>
        <taxon>Flavobacteriales</taxon>
        <taxon>Flavobacteriaceae</taxon>
        <taxon>Wenyingzhuangia</taxon>
    </lineage>
</organism>
<dbReference type="InterPro" id="IPR026444">
    <property type="entry name" value="Secre_tail"/>
</dbReference>
<dbReference type="Proteomes" id="UP000745859">
    <property type="component" value="Unassembled WGS sequence"/>
</dbReference>
<dbReference type="InterPro" id="IPR050131">
    <property type="entry name" value="Peptidase_S8_subtilisin-like"/>
</dbReference>
<dbReference type="SUPFAM" id="SSF52743">
    <property type="entry name" value="Subtilisin-like"/>
    <property type="match status" value="1"/>
</dbReference>
<dbReference type="NCBIfam" id="TIGR04183">
    <property type="entry name" value="Por_Secre_tail"/>
    <property type="match status" value="1"/>
</dbReference>
<keyword evidence="3 7" id="KW-0732">Signal</keyword>
<protein>
    <recommendedName>
        <fullName evidence="8">Peptidase S8/S53 domain-containing protein</fullName>
    </recommendedName>
</protein>
<feature type="active site" description="Charge relay system" evidence="6">
    <location>
        <position position="405"/>
    </location>
</feature>
<name>A0ABX0UE52_9FLAO</name>
<evidence type="ECO:0000256" key="6">
    <source>
        <dbReference type="PROSITE-ProRule" id="PRU01240"/>
    </source>
</evidence>
<evidence type="ECO:0000256" key="1">
    <source>
        <dbReference type="ARBA" id="ARBA00011073"/>
    </source>
</evidence>
<dbReference type="InterPro" id="IPR000209">
    <property type="entry name" value="Peptidase_S8/S53_dom"/>
</dbReference>
<dbReference type="PROSITE" id="PS51892">
    <property type="entry name" value="SUBTILASE"/>
    <property type="match status" value="1"/>
</dbReference>
<gene>
    <name evidence="9" type="ORF">FHR24_002638</name>
</gene>
<keyword evidence="10" id="KW-1185">Reference proteome</keyword>
<dbReference type="PANTHER" id="PTHR43806">
    <property type="entry name" value="PEPTIDASE S8"/>
    <property type="match status" value="1"/>
</dbReference>
<feature type="active site" description="Charge relay system" evidence="6">
    <location>
        <position position="181"/>
    </location>
</feature>
<keyword evidence="4 6" id="KW-0378">Hydrolase</keyword>
<dbReference type="Pfam" id="PF00082">
    <property type="entry name" value="Peptidase_S8"/>
    <property type="match status" value="1"/>
</dbReference>
<feature type="signal peptide" evidence="7">
    <location>
        <begin position="1"/>
        <end position="17"/>
    </location>
</feature>
<evidence type="ECO:0000256" key="7">
    <source>
        <dbReference type="SAM" id="SignalP"/>
    </source>
</evidence>
<evidence type="ECO:0000313" key="10">
    <source>
        <dbReference type="Proteomes" id="UP000745859"/>
    </source>
</evidence>
<evidence type="ECO:0000313" key="9">
    <source>
        <dbReference type="EMBL" id="NIJ46160.1"/>
    </source>
</evidence>